<name>A0A7W3RBL9_9ACTN</name>
<feature type="transmembrane region" description="Helical" evidence="2">
    <location>
        <begin position="12"/>
        <end position="33"/>
    </location>
</feature>
<keyword evidence="2" id="KW-0812">Transmembrane</keyword>
<sequence length="568" mass="62253">MGGRWATAVLRLLMIWLAVPALCWLTLLLLRWLTPGFRYNQTLPMLIQRHLFPDGDLTALTPLGWLLVAVGLFVSIAAFSDGYETFGGWAGGVCGLLGLAVLLWAFPVALWDNDKDAGRYYSSQTVFHVPDLNRPPGSMTDVLDGARSGDGRACDRVGAHDVRSCVVQGTSIRNVRWEARTSSLAAARTAMNNAASTVQRVDIMEETLTYLWGAQPDTGRWSAVLDGSEIRQPMYGVAEWDGTTNTARVCRFEGTYRMNRAFGGGRKNNLRNLLAERHRRLVYDDTDIWGYCDDGRPVIVIPVKRQIGHGSRTVHTAGGVLVLRGSPTGSPVTSHRAQVRPGELPGPVYPISLVRAQRDATQWSAGREHRQRSSFGFEPSDDDAQEENSGEYLLRGPDRRLYYVTPLTPRDSESEALVAYGVAPADQTAAGRLNRYDVHVLADGDPMVTDVARLRARAVAHISGPSSPYPNFVNSGGELQEFTPLGGESWRVYGVQNGQTAFYIDLSASGRVTPRTVTPGGNAPQPVPPGNKEQEDDCGGPVREMTDRRLADCLGRFADELRRRSGGE</sequence>
<keyword evidence="2" id="KW-1133">Transmembrane helix</keyword>
<dbReference type="RefSeq" id="WP_182707669.1">
    <property type="nucleotide sequence ID" value="NZ_JACJII010000001.1"/>
</dbReference>
<evidence type="ECO:0000313" key="3">
    <source>
        <dbReference type="EMBL" id="MBA9006914.1"/>
    </source>
</evidence>
<feature type="transmembrane region" description="Helical" evidence="2">
    <location>
        <begin position="59"/>
        <end position="79"/>
    </location>
</feature>
<gene>
    <name evidence="3" type="ORF">HNR21_005796</name>
</gene>
<feature type="region of interest" description="Disordered" evidence="1">
    <location>
        <begin position="360"/>
        <end position="391"/>
    </location>
</feature>
<evidence type="ECO:0000256" key="1">
    <source>
        <dbReference type="SAM" id="MobiDB-lite"/>
    </source>
</evidence>
<dbReference type="EMBL" id="JACJII010000001">
    <property type="protein sequence ID" value="MBA9006914.1"/>
    <property type="molecule type" value="Genomic_DNA"/>
</dbReference>
<keyword evidence="4" id="KW-1185">Reference proteome</keyword>
<evidence type="ECO:0000256" key="2">
    <source>
        <dbReference type="SAM" id="Phobius"/>
    </source>
</evidence>
<feature type="transmembrane region" description="Helical" evidence="2">
    <location>
        <begin position="86"/>
        <end position="106"/>
    </location>
</feature>
<reference evidence="3 4" key="1">
    <citation type="submission" date="2020-08" db="EMBL/GenBank/DDBJ databases">
        <title>Sequencing the genomes of 1000 actinobacteria strains.</title>
        <authorList>
            <person name="Klenk H.-P."/>
        </authorList>
    </citation>
    <scope>NUCLEOTIDE SEQUENCE [LARGE SCALE GENOMIC DNA]</scope>
    <source>
        <strain evidence="3 4">DSM 45823</strain>
    </source>
</reference>
<feature type="compositionally biased region" description="Acidic residues" evidence="1">
    <location>
        <begin position="379"/>
        <end position="389"/>
    </location>
</feature>
<dbReference type="AlphaFoldDB" id="A0A7W3RBL9"/>
<accession>A0A7W3RBL9</accession>
<proteinExistence type="predicted"/>
<protein>
    <submittedName>
        <fullName evidence="3">Uncharacterized protein</fullName>
    </submittedName>
</protein>
<dbReference type="Proteomes" id="UP000539313">
    <property type="component" value="Unassembled WGS sequence"/>
</dbReference>
<comment type="caution">
    <text evidence="3">The sequence shown here is derived from an EMBL/GenBank/DDBJ whole genome shotgun (WGS) entry which is preliminary data.</text>
</comment>
<organism evidence="3 4">
    <name type="scientific">Thermomonospora cellulosilytica</name>
    <dbReference type="NCBI Taxonomy" id="1411118"/>
    <lineage>
        <taxon>Bacteria</taxon>
        <taxon>Bacillati</taxon>
        <taxon>Actinomycetota</taxon>
        <taxon>Actinomycetes</taxon>
        <taxon>Streptosporangiales</taxon>
        <taxon>Thermomonosporaceae</taxon>
        <taxon>Thermomonospora</taxon>
    </lineage>
</organism>
<feature type="region of interest" description="Disordered" evidence="1">
    <location>
        <begin position="513"/>
        <end position="543"/>
    </location>
</feature>
<evidence type="ECO:0000313" key="4">
    <source>
        <dbReference type="Proteomes" id="UP000539313"/>
    </source>
</evidence>
<keyword evidence="2" id="KW-0472">Membrane</keyword>